<evidence type="ECO:0000256" key="2">
    <source>
        <dbReference type="RuleBase" id="RU280818"/>
    </source>
</evidence>
<dbReference type="PROSITE" id="PS50294">
    <property type="entry name" value="WD_REPEATS_REGION"/>
    <property type="match status" value="2"/>
</dbReference>
<evidence type="ECO:0000313" key="5">
    <source>
        <dbReference type="Proteomes" id="UP000230750"/>
    </source>
</evidence>
<accession>A0A2G8JR44</accession>
<feature type="repeat" description="WD" evidence="1">
    <location>
        <begin position="11"/>
        <end position="43"/>
    </location>
</feature>
<dbReference type="PANTHER" id="PTHR10856:SF0">
    <property type="entry name" value="CORONIN"/>
    <property type="match status" value="1"/>
</dbReference>
<evidence type="ECO:0000256" key="3">
    <source>
        <dbReference type="SAM" id="MobiDB-lite"/>
    </source>
</evidence>
<dbReference type="InterPro" id="IPR036322">
    <property type="entry name" value="WD40_repeat_dom_sf"/>
</dbReference>
<organism evidence="4 5">
    <name type="scientific">Stichopus japonicus</name>
    <name type="common">Sea cucumber</name>
    <dbReference type="NCBI Taxonomy" id="307972"/>
    <lineage>
        <taxon>Eukaryota</taxon>
        <taxon>Metazoa</taxon>
        <taxon>Echinodermata</taxon>
        <taxon>Eleutherozoa</taxon>
        <taxon>Echinozoa</taxon>
        <taxon>Holothuroidea</taxon>
        <taxon>Aspidochirotacea</taxon>
        <taxon>Aspidochirotida</taxon>
        <taxon>Stichopodidae</taxon>
        <taxon>Apostichopus</taxon>
    </lineage>
</organism>
<dbReference type="InterPro" id="IPR015505">
    <property type="entry name" value="Coronin"/>
</dbReference>
<comment type="similarity">
    <text evidence="2">Belongs to the WD repeat coronin family.</text>
</comment>
<keyword evidence="2" id="KW-0677">Repeat</keyword>
<name>A0A2G8JR44_STIJA</name>
<feature type="compositionally biased region" description="Basic and acidic residues" evidence="3">
    <location>
        <begin position="381"/>
        <end position="399"/>
    </location>
</feature>
<dbReference type="GO" id="GO:0007015">
    <property type="term" value="P:actin filament organization"/>
    <property type="evidence" value="ECO:0007669"/>
    <property type="project" value="TreeGrafter"/>
</dbReference>
<dbReference type="Proteomes" id="UP000230750">
    <property type="component" value="Unassembled WGS sequence"/>
</dbReference>
<dbReference type="InterPro" id="IPR015943">
    <property type="entry name" value="WD40/YVTN_repeat-like_dom_sf"/>
</dbReference>
<dbReference type="SUPFAM" id="SSF50978">
    <property type="entry name" value="WD40 repeat-like"/>
    <property type="match status" value="1"/>
</dbReference>
<sequence length="427" mass="47164">YGRLDINQPRVCGHKQVVLDIAWCPHNDNIIASCSEDTTVKVWFIPDEGLSAPLTEAEQTLNGHQKKVLSIEWNPVAENILLSYAADDLLIVWDVGAAEALLSVDCHPGVIWSASWNPAGNMIGTTCKDKQLRIIDARSGEVKSVGAGFGSGKCQKIKMLKNDRAIAVGATKMGERQYRFYDINNMETPLTSEGVDNGSNTFNIFYDEDLNMVYLGAKGDCKLLYYEIEDKKPYVFWLSLYTPKDATKGLGFMPKRGLDVNAHEVARFYRLVDRGLCEPTSMIVPRKSELFQNDIYPPCMSIEPSMTTDEWLKGANKPRKDMDMETLFKGTSVAAPAKRSSRLGRSTAASTAPANSQPKAEPNAAPVTAKAPVSRAASNPPKEEVRGGQETKEQKNQLERLLAEVNELKATVKTQEERIATLEAAQD</sequence>
<gene>
    <name evidence="4" type="ORF">BSL78_24981</name>
</gene>
<dbReference type="SMART" id="SM01167">
    <property type="entry name" value="DUF1900"/>
    <property type="match status" value="1"/>
</dbReference>
<keyword evidence="1 2" id="KW-0853">WD repeat</keyword>
<dbReference type="InterPro" id="IPR001680">
    <property type="entry name" value="WD40_rpt"/>
</dbReference>
<dbReference type="AlphaFoldDB" id="A0A2G8JR44"/>
<dbReference type="STRING" id="307972.A0A2G8JR44"/>
<protein>
    <recommendedName>
        <fullName evidence="2">Coronin</fullName>
    </recommendedName>
</protein>
<feature type="compositionally biased region" description="Polar residues" evidence="3">
    <location>
        <begin position="343"/>
        <end position="358"/>
    </location>
</feature>
<dbReference type="PANTHER" id="PTHR10856">
    <property type="entry name" value="CORONIN"/>
    <property type="match status" value="1"/>
</dbReference>
<evidence type="ECO:0000256" key="1">
    <source>
        <dbReference type="PROSITE-ProRule" id="PRU00221"/>
    </source>
</evidence>
<comment type="caution">
    <text evidence="4">The sequence shown here is derived from an EMBL/GenBank/DDBJ whole genome shotgun (WGS) entry which is preliminary data.</text>
</comment>
<dbReference type="SMART" id="SM00320">
    <property type="entry name" value="WD40"/>
    <property type="match status" value="3"/>
</dbReference>
<dbReference type="PROSITE" id="PS50082">
    <property type="entry name" value="WD_REPEATS_2"/>
    <property type="match status" value="2"/>
</dbReference>
<feature type="region of interest" description="Disordered" evidence="3">
    <location>
        <begin position="330"/>
        <end position="399"/>
    </location>
</feature>
<dbReference type="OrthoDB" id="1850764at2759"/>
<feature type="non-terminal residue" evidence="4">
    <location>
        <position position="1"/>
    </location>
</feature>
<reference evidence="4 5" key="1">
    <citation type="journal article" date="2017" name="PLoS Biol.">
        <title>The sea cucumber genome provides insights into morphological evolution and visceral regeneration.</title>
        <authorList>
            <person name="Zhang X."/>
            <person name="Sun L."/>
            <person name="Yuan J."/>
            <person name="Sun Y."/>
            <person name="Gao Y."/>
            <person name="Zhang L."/>
            <person name="Li S."/>
            <person name="Dai H."/>
            <person name="Hamel J.F."/>
            <person name="Liu C."/>
            <person name="Yu Y."/>
            <person name="Liu S."/>
            <person name="Lin W."/>
            <person name="Guo K."/>
            <person name="Jin S."/>
            <person name="Xu P."/>
            <person name="Storey K.B."/>
            <person name="Huan P."/>
            <person name="Zhang T."/>
            <person name="Zhou Y."/>
            <person name="Zhang J."/>
            <person name="Lin C."/>
            <person name="Li X."/>
            <person name="Xing L."/>
            <person name="Huo D."/>
            <person name="Sun M."/>
            <person name="Wang L."/>
            <person name="Mercier A."/>
            <person name="Li F."/>
            <person name="Yang H."/>
            <person name="Xiang J."/>
        </authorList>
    </citation>
    <scope>NUCLEOTIDE SEQUENCE [LARGE SCALE GENOMIC DNA]</scope>
    <source>
        <strain evidence="4">Shaxun</strain>
        <tissue evidence="4">Muscle</tissue>
    </source>
</reference>
<dbReference type="Pfam" id="PF00400">
    <property type="entry name" value="WD40"/>
    <property type="match status" value="3"/>
</dbReference>
<evidence type="ECO:0000313" key="4">
    <source>
        <dbReference type="EMBL" id="PIK38188.1"/>
    </source>
</evidence>
<feature type="repeat" description="WD" evidence="1">
    <location>
        <begin position="61"/>
        <end position="103"/>
    </location>
</feature>
<dbReference type="EMBL" id="MRZV01001392">
    <property type="protein sequence ID" value="PIK38188.1"/>
    <property type="molecule type" value="Genomic_DNA"/>
</dbReference>
<dbReference type="Gene3D" id="2.130.10.10">
    <property type="entry name" value="YVTN repeat-like/Quinoprotein amine dehydrogenase"/>
    <property type="match status" value="1"/>
</dbReference>
<dbReference type="GO" id="GO:0051015">
    <property type="term" value="F:actin filament binding"/>
    <property type="evidence" value="ECO:0007669"/>
    <property type="project" value="TreeGrafter"/>
</dbReference>
<proteinExistence type="inferred from homology"/>
<dbReference type="Pfam" id="PF16300">
    <property type="entry name" value="WD40_4"/>
    <property type="match status" value="1"/>
</dbReference>
<keyword evidence="5" id="KW-1185">Reference proteome</keyword>